<gene>
    <name evidence="2" type="ORF">POF50_034995</name>
</gene>
<reference evidence="2" key="1">
    <citation type="submission" date="2023-05" db="EMBL/GenBank/DDBJ databases">
        <title>Streptantibioticus silvisoli sp. nov., acidotolerant actinomycetes 1 from pine litter.</title>
        <authorList>
            <person name="Swiecimska M."/>
            <person name="Golinska P."/>
            <person name="Sangal V."/>
            <person name="Wachnowicz B."/>
            <person name="Goodfellow M."/>
        </authorList>
    </citation>
    <scope>NUCLEOTIDE SEQUENCE</scope>
    <source>
        <strain evidence="2">SL13</strain>
    </source>
</reference>
<dbReference type="PANTHER" id="PTHR36302">
    <property type="entry name" value="BLR7088 PROTEIN"/>
    <property type="match status" value="1"/>
</dbReference>
<dbReference type="Pfam" id="PF04314">
    <property type="entry name" value="PCuAC"/>
    <property type="match status" value="1"/>
</dbReference>
<keyword evidence="1" id="KW-0732">Signal</keyword>
<feature type="chain" id="PRO_5041663199" evidence="1">
    <location>
        <begin position="21"/>
        <end position="153"/>
    </location>
</feature>
<dbReference type="EMBL" id="JABXJJ020000084">
    <property type="protein sequence ID" value="MDI5974497.1"/>
    <property type="molecule type" value="Genomic_DNA"/>
</dbReference>
<organism evidence="2">
    <name type="scientific">Streptantibioticus silvisoli</name>
    <dbReference type="NCBI Taxonomy" id="2705255"/>
    <lineage>
        <taxon>Bacteria</taxon>
        <taxon>Bacillati</taxon>
        <taxon>Actinomycetota</taxon>
        <taxon>Actinomycetes</taxon>
        <taxon>Kitasatosporales</taxon>
        <taxon>Streptomycetaceae</taxon>
        <taxon>Streptantibioticus</taxon>
    </lineage>
</organism>
<evidence type="ECO:0000313" key="2">
    <source>
        <dbReference type="EMBL" id="MDI5974497.1"/>
    </source>
</evidence>
<sequence>MRRPALTAAAAAVAATAALAGCSSPSGGGTPKLSVSGAYVPQPPLADMAAGYFTVRNTGGGDDALTSVSTAFASQASLMVTTAAGAMQGTKDLAIPAGGTLRLAVGGDHLMLMGLRGGRPKIGEQVSFELHFAHSAPITVRVPVEPATYRPKD</sequence>
<dbReference type="RefSeq" id="WP_271317735.1">
    <property type="nucleotide sequence ID" value="NZ_JABXJJ020000084.1"/>
</dbReference>
<dbReference type="InterPro" id="IPR036182">
    <property type="entry name" value="PCuAC_sf"/>
</dbReference>
<dbReference type="AlphaFoldDB" id="A0AA90HGG2"/>
<dbReference type="PANTHER" id="PTHR36302:SF1">
    <property type="entry name" value="COPPER CHAPERONE PCU(A)C"/>
    <property type="match status" value="1"/>
</dbReference>
<comment type="caution">
    <text evidence="2">The sequence shown here is derived from an EMBL/GenBank/DDBJ whole genome shotgun (WGS) entry which is preliminary data.</text>
</comment>
<proteinExistence type="predicted"/>
<dbReference type="SUPFAM" id="SSF110087">
    <property type="entry name" value="DR1885-like metal-binding protein"/>
    <property type="match status" value="1"/>
</dbReference>
<evidence type="ECO:0000256" key="1">
    <source>
        <dbReference type="SAM" id="SignalP"/>
    </source>
</evidence>
<accession>A0AA90HGG2</accession>
<feature type="signal peptide" evidence="1">
    <location>
        <begin position="1"/>
        <end position="20"/>
    </location>
</feature>
<dbReference type="InterPro" id="IPR058248">
    <property type="entry name" value="Lxx211020-like"/>
</dbReference>
<protein>
    <submittedName>
        <fullName evidence="2">Copper chaperone PCu(A)C</fullName>
    </submittedName>
</protein>
<name>A0AA90HGG2_9ACTN</name>
<dbReference type="Gene3D" id="2.60.40.1890">
    <property type="entry name" value="PCu(A)C copper chaperone"/>
    <property type="match status" value="1"/>
</dbReference>
<dbReference type="PROSITE" id="PS51257">
    <property type="entry name" value="PROKAR_LIPOPROTEIN"/>
    <property type="match status" value="1"/>
</dbReference>
<dbReference type="InterPro" id="IPR007410">
    <property type="entry name" value="LpqE-like"/>
</dbReference>